<keyword evidence="1" id="KW-0812">Transmembrane</keyword>
<dbReference type="Proteomes" id="UP001596978">
    <property type="component" value="Unassembled WGS sequence"/>
</dbReference>
<protein>
    <submittedName>
        <fullName evidence="2">Uncharacterized protein</fullName>
    </submittedName>
</protein>
<dbReference type="EMBL" id="JBHTJH010000001">
    <property type="protein sequence ID" value="MFD0860695.1"/>
    <property type="molecule type" value="Genomic_DNA"/>
</dbReference>
<organism evidence="2 3">
    <name type="scientific">Sungkyunkwania multivorans</name>
    <dbReference type="NCBI Taxonomy" id="1173618"/>
    <lineage>
        <taxon>Bacteria</taxon>
        <taxon>Pseudomonadati</taxon>
        <taxon>Bacteroidota</taxon>
        <taxon>Flavobacteriia</taxon>
        <taxon>Flavobacteriales</taxon>
        <taxon>Flavobacteriaceae</taxon>
        <taxon>Sungkyunkwania</taxon>
    </lineage>
</organism>
<keyword evidence="1" id="KW-0472">Membrane</keyword>
<keyword evidence="3" id="KW-1185">Reference proteome</keyword>
<gene>
    <name evidence="2" type="ORF">ACFQ1M_00630</name>
</gene>
<evidence type="ECO:0000313" key="3">
    <source>
        <dbReference type="Proteomes" id="UP001596978"/>
    </source>
</evidence>
<evidence type="ECO:0000256" key="1">
    <source>
        <dbReference type="SAM" id="Phobius"/>
    </source>
</evidence>
<proteinExistence type="predicted"/>
<name>A0ABW3CTC0_9FLAO</name>
<feature type="transmembrane region" description="Helical" evidence="1">
    <location>
        <begin position="128"/>
        <end position="145"/>
    </location>
</feature>
<keyword evidence="1" id="KW-1133">Transmembrane helix</keyword>
<accession>A0ABW3CTC0</accession>
<evidence type="ECO:0000313" key="2">
    <source>
        <dbReference type="EMBL" id="MFD0860695.1"/>
    </source>
</evidence>
<sequence length="202" mass="22507">MESKKYLDDISEIKNMMNRSSRFISLSGLSGVMAGVYALIGAGAAYWLVATSGRAYLVLDSRIFNLILLDLAVVAFLSVLTAYFLTAKRARKNGEKIWDASSKRLVINFLIPLITGGIYILIKLNSHHYGLTGSLMLIFYGLALINASKYTIGHVRYLGLAEVLLGLICAIYPGYGFWFWVIGFGVLHIIYGSLMYFKHERS</sequence>
<reference evidence="3" key="1">
    <citation type="journal article" date="2019" name="Int. J. Syst. Evol. Microbiol.">
        <title>The Global Catalogue of Microorganisms (GCM) 10K type strain sequencing project: providing services to taxonomists for standard genome sequencing and annotation.</title>
        <authorList>
            <consortium name="The Broad Institute Genomics Platform"/>
            <consortium name="The Broad Institute Genome Sequencing Center for Infectious Disease"/>
            <person name="Wu L."/>
            <person name="Ma J."/>
        </authorList>
    </citation>
    <scope>NUCLEOTIDE SEQUENCE [LARGE SCALE GENOMIC DNA]</scope>
    <source>
        <strain evidence="3">CCUG 62952</strain>
    </source>
</reference>
<dbReference type="RefSeq" id="WP_386402412.1">
    <property type="nucleotide sequence ID" value="NZ_JBHTJH010000001.1"/>
</dbReference>
<feature type="transmembrane region" description="Helical" evidence="1">
    <location>
        <begin position="179"/>
        <end position="197"/>
    </location>
</feature>
<feature type="transmembrane region" description="Helical" evidence="1">
    <location>
        <begin position="105"/>
        <end position="122"/>
    </location>
</feature>
<feature type="transmembrane region" description="Helical" evidence="1">
    <location>
        <begin position="157"/>
        <end position="173"/>
    </location>
</feature>
<feature type="transmembrane region" description="Helical" evidence="1">
    <location>
        <begin position="63"/>
        <end position="85"/>
    </location>
</feature>
<feature type="transmembrane region" description="Helical" evidence="1">
    <location>
        <begin position="23"/>
        <end position="48"/>
    </location>
</feature>
<comment type="caution">
    <text evidence="2">The sequence shown here is derived from an EMBL/GenBank/DDBJ whole genome shotgun (WGS) entry which is preliminary data.</text>
</comment>